<dbReference type="SUPFAM" id="SSF54236">
    <property type="entry name" value="Ubiquitin-like"/>
    <property type="match status" value="1"/>
</dbReference>
<dbReference type="Gene3D" id="1.20.80.10">
    <property type="match status" value="1"/>
</dbReference>
<dbReference type="SUPFAM" id="SSF47031">
    <property type="entry name" value="Second domain of FERM"/>
    <property type="match status" value="1"/>
</dbReference>
<dbReference type="InterPro" id="IPR014352">
    <property type="entry name" value="FERM/acyl-CoA-bd_prot_sf"/>
</dbReference>
<dbReference type="SUPFAM" id="SSF50729">
    <property type="entry name" value="PH domain-like"/>
    <property type="match status" value="1"/>
</dbReference>
<dbReference type="OMA" id="DKVGASC"/>
<reference evidence="4 6" key="2">
    <citation type="journal article" date="2013" name="Nature">
        <title>Insights into bilaterian evolution from three spiralian genomes.</title>
        <authorList>
            <person name="Simakov O."/>
            <person name="Marletaz F."/>
            <person name="Cho S.J."/>
            <person name="Edsinger-Gonzales E."/>
            <person name="Havlak P."/>
            <person name="Hellsten U."/>
            <person name="Kuo D.H."/>
            <person name="Larsson T."/>
            <person name="Lv J."/>
            <person name="Arendt D."/>
            <person name="Savage R."/>
            <person name="Osoegawa K."/>
            <person name="de Jong P."/>
            <person name="Grimwood J."/>
            <person name="Chapman J.A."/>
            <person name="Shapiro H."/>
            <person name="Aerts A."/>
            <person name="Otillar R.P."/>
            <person name="Terry A.Y."/>
            <person name="Boore J.L."/>
            <person name="Grigoriev I.V."/>
            <person name="Lindberg D.R."/>
            <person name="Seaver E.C."/>
            <person name="Weisblat D.A."/>
            <person name="Putnam N.H."/>
            <person name="Rokhsar D.S."/>
        </authorList>
    </citation>
    <scope>NUCLEOTIDE SEQUENCE</scope>
</reference>
<evidence type="ECO:0000259" key="3">
    <source>
        <dbReference type="PROSITE" id="PS50057"/>
    </source>
</evidence>
<dbReference type="Pfam" id="PF09379">
    <property type="entry name" value="FERM_N"/>
    <property type="match status" value="1"/>
</dbReference>
<dbReference type="EnsemblMetazoa" id="HelroT112973">
    <property type="protein sequence ID" value="HelroP112973"/>
    <property type="gene ID" value="HelroG112973"/>
</dbReference>
<dbReference type="GeneID" id="20195390"/>
<dbReference type="InterPro" id="IPR018980">
    <property type="entry name" value="FERM_PH-like_C"/>
</dbReference>
<dbReference type="Pfam" id="PF00373">
    <property type="entry name" value="FERM_M"/>
    <property type="match status" value="1"/>
</dbReference>
<dbReference type="InterPro" id="IPR011993">
    <property type="entry name" value="PH-like_dom_sf"/>
</dbReference>
<dbReference type="KEGG" id="hro:HELRODRAFT_112973"/>
<dbReference type="InParanoid" id="T1EFN8"/>
<dbReference type="InterPro" id="IPR035963">
    <property type="entry name" value="FERM_2"/>
</dbReference>
<dbReference type="Gene3D" id="2.30.29.30">
    <property type="entry name" value="Pleckstrin-homology domain (PH domain)/Phosphotyrosine-binding domain (PTB)"/>
    <property type="match status" value="1"/>
</dbReference>
<dbReference type="InterPro" id="IPR018979">
    <property type="entry name" value="FERM_N"/>
</dbReference>
<dbReference type="GO" id="GO:0005085">
    <property type="term" value="F:guanyl-nucleotide exchange factor activity"/>
    <property type="evidence" value="ECO:0007669"/>
    <property type="project" value="UniProtKB-KW"/>
</dbReference>
<dbReference type="FunFam" id="3.10.20.90:FF:000040">
    <property type="entry name" value="FERM, RhoGEF and pleckstrin domain-containing protein"/>
    <property type="match status" value="1"/>
</dbReference>
<dbReference type="HOGENOM" id="CLU_003623_1_1_1"/>
<dbReference type="eggNOG" id="KOG3531">
    <property type="taxonomic scope" value="Eukaryota"/>
</dbReference>
<keyword evidence="6" id="KW-1185">Reference proteome</keyword>
<sequence>MSQPASPSSNKKNLVCRVLMLDDSEELLYVPMKSHGSVLFNMVISKLKLLEADYFDLQYKNVEGIQCWLDHEKLITNQLPQNHLNFEFVVKFYTPDPGMLEEEHTRYLFALQVKRDLLSGRMQCQEQTTALLLSYIVQADYGDLTDEDLEMNPDYLRSVKLFENMSPSLESKIIQNHRAHFGQSPMDADYNLLDTARKVEFYGINITQCKDHESVPLHLAVIHMGIVVFQNATRINTFSWAKIRKLSFKRKKFLIKLHPEGFGFYKDTVEFYFNSRNECKNFWKKCLEHHAFFRCQSVKKIPRNKTRVVSHGSSFRYSGRTQKQLVDYVRENFVKRPNFQRSV</sequence>
<dbReference type="Pfam" id="PF09380">
    <property type="entry name" value="FERM_C"/>
    <property type="match status" value="1"/>
</dbReference>
<organism evidence="5 6">
    <name type="scientific">Helobdella robusta</name>
    <name type="common">Californian leech</name>
    <dbReference type="NCBI Taxonomy" id="6412"/>
    <lineage>
        <taxon>Eukaryota</taxon>
        <taxon>Metazoa</taxon>
        <taxon>Spiralia</taxon>
        <taxon>Lophotrochozoa</taxon>
        <taxon>Annelida</taxon>
        <taxon>Clitellata</taxon>
        <taxon>Hirudinea</taxon>
        <taxon>Rhynchobdellida</taxon>
        <taxon>Glossiphoniidae</taxon>
        <taxon>Helobdella</taxon>
    </lineage>
</organism>
<evidence type="ECO:0000256" key="1">
    <source>
        <dbReference type="ARBA" id="ARBA00022658"/>
    </source>
</evidence>
<dbReference type="Proteomes" id="UP000015101">
    <property type="component" value="Unassembled WGS sequence"/>
</dbReference>
<dbReference type="EMBL" id="AMQM01005216">
    <property type="status" value="NOT_ANNOTATED_CDS"/>
    <property type="molecule type" value="Genomic_DNA"/>
</dbReference>
<evidence type="ECO:0000313" key="5">
    <source>
        <dbReference type="EnsemblMetazoa" id="HelroP112973"/>
    </source>
</evidence>
<evidence type="ECO:0000313" key="6">
    <source>
        <dbReference type="Proteomes" id="UP000015101"/>
    </source>
</evidence>
<gene>
    <name evidence="5" type="primary">20195390</name>
    <name evidence="4" type="ORF">HELRODRAFT_112973</name>
</gene>
<dbReference type="AlphaFoldDB" id="T1EFN8"/>
<dbReference type="OrthoDB" id="6589456at2759"/>
<reference evidence="5" key="3">
    <citation type="submission" date="2015-06" db="UniProtKB">
        <authorList>
            <consortium name="EnsemblMetazoa"/>
        </authorList>
    </citation>
    <scope>IDENTIFICATION</scope>
</reference>
<dbReference type="InterPro" id="IPR029071">
    <property type="entry name" value="Ubiquitin-like_domsf"/>
</dbReference>
<dbReference type="GO" id="GO:0031032">
    <property type="term" value="P:actomyosin structure organization"/>
    <property type="evidence" value="ECO:0000318"/>
    <property type="project" value="GO_Central"/>
</dbReference>
<dbReference type="Pfam" id="PF08736">
    <property type="entry name" value="FA"/>
    <property type="match status" value="1"/>
</dbReference>
<dbReference type="RefSeq" id="XP_009020999.1">
    <property type="nucleotide sequence ID" value="XM_009022751.1"/>
</dbReference>
<dbReference type="GO" id="GO:0008092">
    <property type="term" value="F:cytoskeletal protein binding"/>
    <property type="evidence" value="ECO:0007669"/>
    <property type="project" value="InterPro"/>
</dbReference>
<evidence type="ECO:0000313" key="4">
    <source>
        <dbReference type="EMBL" id="ESO00828.1"/>
    </source>
</evidence>
<dbReference type="PROSITE" id="PS50057">
    <property type="entry name" value="FERM_3"/>
    <property type="match status" value="1"/>
</dbReference>
<dbReference type="STRING" id="6412.T1EFN8"/>
<protein>
    <recommendedName>
        <fullName evidence="3">FERM domain-containing protein</fullName>
    </recommendedName>
</protein>
<dbReference type="CTD" id="20195390"/>
<dbReference type="InterPro" id="IPR000299">
    <property type="entry name" value="FERM_domain"/>
</dbReference>
<dbReference type="SMART" id="SM00295">
    <property type="entry name" value="B41"/>
    <property type="match status" value="1"/>
</dbReference>
<dbReference type="SMART" id="SM01195">
    <property type="entry name" value="FA"/>
    <property type="match status" value="1"/>
</dbReference>
<feature type="domain" description="FERM" evidence="3">
    <location>
        <begin position="14"/>
        <end position="297"/>
    </location>
</feature>
<dbReference type="PANTHER" id="PTHR45858">
    <property type="entry name" value="FERM DOMAIN CONTAINING PROTEIN"/>
    <property type="match status" value="1"/>
</dbReference>
<dbReference type="InterPro" id="IPR041788">
    <property type="entry name" value="FARP1/FARP2/FRMD7_FERM_C"/>
</dbReference>
<dbReference type="CDD" id="cd13193">
    <property type="entry name" value="FERM_C_FARP1-like"/>
    <property type="match status" value="1"/>
</dbReference>
<reference evidence="6" key="1">
    <citation type="submission" date="2012-12" db="EMBL/GenBank/DDBJ databases">
        <authorList>
            <person name="Hellsten U."/>
            <person name="Grimwood J."/>
            <person name="Chapman J.A."/>
            <person name="Shapiro H."/>
            <person name="Aerts A."/>
            <person name="Otillar R.P."/>
            <person name="Terry A.Y."/>
            <person name="Boore J.L."/>
            <person name="Simakov O."/>
            <person name="Marletaz F."/>
            <person name="Cho S.-J."/>
            <person name="Edsinger-Gonzales E."/>
            <person name="Havlak P."/>
            <person name="Kuo D.-H."/>
            <person name="Larsson T."/>
            <person name="Lv J."/>
            <person name="Arendt D."/>
            <person name="Savage R."/>
            <person name="Osoegawa K."/>
            <person name="de Jong P."/>
            <person name="Lindberg D.R."/>
            <person name="Seaver E.C."/>
            <person name="Weisblat D.A."/>
            <person name="Putnam N.H."/>
            <person name="Grigoriev I.V."/>
            <person name="Rokhsar D.S."/>
        </authorList>
    </citation>
    <scope>NUCLEOTIDE SEQUENCE</scope>
</reference>
<dbReference type="FunFam" id="1.20.80.10:FF:000005">
    <property type="entry name" value="FERM, RhoGEF and pleckstrin domain-containing protein 1"/>
    <property type="match status" value="1"/>
</dbReference>
<dbReference type="Gene3D" id="3.10.20.90">
    <property type="entry name" value="Phosphatidylinositol 3-kinase Catalytic Subunit, Chain A, domain 1"/>
    <property type="match status" value="1"/>
</dbReference>
<proteinExistence type="predicted"/>
<dbReference type="InterPro" id="IPR019749">
    <property type="entry name" value="Band_41_domain"/>
</dbReference>
<dbReference type="SMART" id="SM01196">
    <property type="entry name" value="FERM_C"/>
    <property type="match status" value="1"/>
</dbReference>
<name>T1EFN8_HELRO</name>
<accession>T1EFN8</accession>
<evidence type="ECO:0000256" key="2">
    <source>
        <dbReference type="ARBA" id="ARBA00022737"/>
    </source>
</evidence>
<dbReference type="InterPro" id="IPR000798">
    <property type="entry name" value="Ez/rad/moesin-like"/>
</dbReference>
<keyword evidence="1" id="KW-0344">Guanine-nucleotide releasing factor</keyword>
<dbReference type="InterPro" id="IPR051835">
    <property type="entry name" value="RAC1-GEF"/>
</dbReference>
<dbReference type="EMBL" id="KB096864">
    <property type="protein sequence ID" value="ESO00828.1"/>
    <property type="molecule type" value="Genomic_DNA"/>
</dbReference>
<dbReference type="InterPro" id="IPR019747">
    <property type="entry name" value="FERM_CS"/>
</dbReference>
<dbReference type="GO" id="GO:0005856">
    <property type="term" value="C:cytoskeleton"/>
    <property type="evidence" value="ECO:0000318"/>
    <property type="project" value="GO_Central"/>
</dbReference>
<dbReference type="InterPro" id="IPR014847">
    <property type="entry name" value="FA"/>
</dbReference>
<dbReference type="PRINTS" id="PR00661">
    <property type="entry name" value="ERMFAMILY"/>
</dbReference>
<dbReference type="FunFam" id="2.30.29.30:FF:000002">
    <property type="entry name" value="Band 4.1-like protein 5 isoform 1"/>
    <property type="match status" value="1"/>
</dbReference>
<dbReference type="PANTHER" id="PTHR45858:SF5">
    <property type="entry name" value="MOESIN_EZRIN_RADIXIN HOMOLOG 1"/>
    <property type="match status" value="1"/>
</dbReference>
<dbReference type="PROSITE" id="PS00660">
    <property type="entry name" value="FERM_1"/>
    <property type="match status" value="1"/>
</dbReference>
<keyword evidence="2" id="KW-0677">Repeat</keyword>
<dbReference type="InterPro" id="IPR019748">
    <property type="entry name" value="FERM_central"/>
</dbReference>
<dbReference type="PRINTS" id="PR00935">
    <property type="entry name" value="BAND41"/>
</dbReference>
<dbReference type="CDD" id="cd14473">
    <property type="entry name" value="FERM_B-lobe"/>
    <property type="match status" value="1"/>
</dbReference>